<evidence type="ECO:0000256" key="1">
    <source>
        <dbReference type="ARBA" id="ARBA00001974"/>
    </source>
</evidence>
<feature type="domain" description="Acyl-CoA oxidase/dehydrogenase middle" evidence="8">
    <location>
        <begin position="122"/>
        <end position="204"/>
    </location>
</feature>
<dbReference type="InterPro" id="IPR036250">
    <property type="entry name" value="AcylCo_DH-like_C"/>
</dbReference>
<evidence type="ECO:0000256" key="6">
    <source>
        <dbReference type="RuleBase" id="RU362125"/>
    </source>
</evidence>
<evidence type="ECO:0000313" key="10">
    <source>
        <dbReference type="EMBL" id="MBB3926815.1"/>
    </source>
</evidence>
<evidence type="ECO:0000256" key="3">
    <source>
        <dbReference type="ARBA" id="ARBA00022630"/>
    </source>
</evidence>
<dbReference type="CDD" id="cd00567">
    <property type="entry name" value="ACAD"/>
    <property type="match status" value="1"/>
</dbReference>
<evidence type="ECO:0000256" key="5">
    <source>
        <dbReference type="ARBA" id="ARBA00023002"/>
    </source>
</evidence>
<dbReference type="InterPro" id="IPR006091">
    <property type="entry name" value="Acyl-CoA_Oxase/DH_mid-dom"/>
</dbReference>
<dbReference type="AlphaFoldDB" id="A0A7W6BMZ6"/>
<keyword evidence="4 6" id="KW-0274">FAD</keyword>
<dbReference type="Pfam" id="PF00441">
    <property type="entry name" value="Acyl-CoA_dh_1"/>
    <property type="match status" value="1"/>
</dbReference>
<feature type="domain" description="Acyl-CoA dehydrogenase/oxidase N-terminal" evidence="9">
    <location>
        <begin position="6"/>
        <end position="117"/>
    </location>
</feature>
<protein>
    <recommendedName>
        <fullName evidence="12">Acyl-CoA dehydrogenase</fullName>
    </recommendedName>
</protein>
<evidence type="ECO:0000259" key="8">
    <source>
        <dbReference type="Pfam" id="PF02770"/>
    </source>
</evidence>
<dbReference type="Gene3D" id="2.40.110.10">
    <property type="entry name" value="Butyryl-CoA Dehydrogenase, subunit A, domain 2"/>
    <property type="match status" value="1"/>
</dbReference>
<dbReference type="InterPro" id="IPR009075">
    <property type="entry name" value="AcylCo_DH/oxidase_C"/>
</dbReference>
<dbReference type="InterPro" id="IPR046373">
    <property type="entry name" value="Acyl-CoA_Oxase/DH_mid-dom_sf"/>
</dbReference>
<dbReference type="SUPFAM" id="SSF56645">
    <property type="entry name" value="Acyl-CoA dehydrogenase NM domain-like"/>
    <property type="match status" value="1"/>
</dbReference>
<dbReference type="EMBL" id="JACIDT010000008">
    <property type="protein sequence ID" value="MBB3926815.1"/>
    <property type="molecule type" value="Genomic_DNA"/>
</dbReference>
<evidence type="ECO:0000259" key="7">
    <source>
        <dbReference type="Pfam" id="PF00441"/>
    </source>
</evidence>
<evidence type="ECO:0008006" key="12">
    <source>
        <dbReference type="Google" id="ProtNLM"/>
    </source>
</evidence>
<comment type="cofactor">
    <cofactor evidence="1 6">
        <name>FAD</name>
        <dbReference type="ChEBI" id="CHEBI:57692"/>
    </cofactor>
</comment>
<sequence>MDFDVNEEQAMLRDLVARFGADHYDPVKRLAYLREPRGFTAASWTMMAETGLLAFALPVEAGGFGGSDTDIITVMEAFGRFVGVEPLLASILLGAGAVNAAATEAQKEALLPGIVAGTQFAALALFEHQSRFGLAHPATRAEPDGGAFRISGAKQMVLGGGFADHVIVLARGGADGAPGLYLVDGSAPGIVRRDYRMVDGMAASDIDFAAVPAQAMTGGQEALDRVLAQARLGICAELLGLMETMFHQTLDYLKMRKQFGQPLGSFQVLQHRMADCYARLELSRSQLYRAAGAEGEEAGARRAAISAAKAYISESAMHVGEEAVQLHGGIGVTDELLVGQAFKRVVALANLLGDAEAEIDSYVALTA</sequence>
<name>A0A7W6BMZ6_9SPHN</name>
<evidence type="ECO:0000259" key="9">
    <source>
        <dbReference type="Pfam" id="PF02771"/>
    </source>
</evidence>
<organism evidence="10 11">
    <name type="scientific">Sphingobium jiangsuense</name>
    <dbReference type="NCBI Taxonomy" id="870476"/>
    <lineage>
        <taxon>Bacteria</taxon>
        <taxon>Pseudomonadati</taxon>
        <taxon>Pseudomonadota</taxon>
        <taxon>Alphaproteobacteria</taxon>
        <taxon>Sphingomonadales</taxon>
        <taxon>Sphingomonadaceae</taxon>
        <taxon>Sphingobium</taxon>
    </lineage>
</organism>
<comment type="caution">
    <text evidence="10">The sequence shown here is derived from an EMBL/GenBank/DDBJ whole genome shotgun (WGS) entry which is preliminary data.</text>
</comment>
<dbReference type="GO" id="GO:0003995">
    <property type="term" value="F:acyl-CoA dehydrogenase activity"/>
    <property type="evidence" value="ECO:0007669"/>
    <property type="project" value="TreeGrafter"/>
</dbReference>
<dbReference type="InterPro" id="IPR013786">
    <property type="entry name" value="AcylCoA_DH/ox_N"/>
</dbReference>
<accession>A0A7W6BMZ6</accession>
<dbReference type="Pfam" id="PF02770">
    <property type="entry name" value="Acyl-CoA_dh_M"/>
    <property type="match status" value="1"/>
</dbReference>
<dbReference type="GO" id="GO:0050660">
    <property type="term" value="F:flavin adenine dinucleotide binding"/>
    <property type="evidence" value="ECO:0007669"/>
    <property type="project" value="InterPro"/>
</dbReference>
<keyword evidence="3 6" id="KW-0285">Flavoprotein</keyword>
<dbReference type="Pfam" id="PF02771">
    <property type="entry name" value="Acyl-CoA_dh_N"/>
    <property type="match status" value="1"/>
</dbReference>
<proteinExistence type="inferred from homology"/>
<dbReference type="InterPro" id="IPR009100">
    <property type="entry name" value="AcylCoA_DH/oxidase_NM_dom_sf"/>
</dbReference>
<dbReference type="Gene3D" id="1.10.540.10">
    <property type="entry name" value="Acyl-CoA dehydrogenase/oxidase, N-terminal domain"/>
    <property type="match status" value="1"/>
</dbReference>
<evidence type="ECO:0000256" key="2">
    <source>
        <dbReference type="ARBA" id="ARBA00009347"/>
    </source>
</evidence>
<dbReference type="Gene3D" id="1.20.140.10">
    <property type="entry name" value="Butyryl-CoA Dehydrogenase, subunit A, domain 3"/>
    <property type="match status" value="1"/>
</dbReference>
<dbReference type="Proteomes" id="UP000571950">
    <property type="component" value="Unassembled WGS sequence"/>
</dbReference>
<reference evidence="10 11" key="1">
    <citation type="submission" date="2020-08" db="EMBL/GenBank/DDBJ databases">
        <title>Genomic Encyclopedia of Type Strains, Phase IV (KMG-IV): sequencing the most valuable type-strain genomes for metagenomic binning, comparative biology and taxonomic classification.</title>
        <authorList>
            <person name="Goeker M."/>
        </authorList>
    </citation>
    <scope>NUCLEOTIDE SEQUENCE [LARGE SCALE GENOMIC DNA]</scope>
    <source>
        <strain evidence="10 11">DSM 26189</strain>
    </source>
</reference>
<keyword evidence="5 6" id="KW-0560">Oxidoreductase</keyword>
<gene>
    <name evidence="10" type="ORF">GGR43_002538</name>
</gene>
<dbReference type="PANTHER" id="PTHR43884:SF20">
    <property type="entry name" value="ACYL-COA DEHYDROGENASE FADE28"/>
    <property type="match status" value="1"/>
</dbReference>
<feature type="domain" description="Acyl-CoA dehydrogenase/oxidase C-terminal" evidence="7">
    <location>
        <begin position="221"/>
        <end position="356"/>
    </location>
</feature>
<dbReference type="PANTHER" id="PTHR43884">
    <property type="entry name" value="ACYL-COA DEHYDROGENASE"/>
    <property type="match status" value="1"/>
</dbReference>
<dbReference type="SUPFAM" id="SSF47203">
    <property type="entry name" value="Acyl-CoA dehydrogenase C-terminal domain-like"/>
    <property type="match status" value="1"/>
</dbReference>
<evidence type="ECO:0000313" key="11">
    <source>
        <dbReference type="Proteomes" id="UP000571950"/>
    </source>
</evidence>
<dbReference type="RefSeq" id="WP_188072319.1">
    <property type="nucleotide sequence ID" value="NZ_BSPS01000003.1"/>
</dbReference>
<comment type="similarity">
    <text evidence="2 6">Belongs to the acyl-CoA dehydrogenase family.</text>
</comment>
<dbReference type="InterPro" id="IPR037069">
    <property type="entry name" value="AcylCoA_DH/ox_N_sf"/>
</dbReference>
<keyword evidence="11" id="KW-1185">Reference proteome</keyword>
<evidence type="ECO:0000256" key="4">
    <source>
        <dbReference type="ARBA" id="ARBA00022827"/>
    </source>
</evidence>